<dbReference type="EMBL" id="BART01012466">
    <property type="protein sequence ID" value="GAG81340.1"/>
    <property type="molecule type" value="Genomic_DNA"/>
</dbReference>
<keyword evidence="3" id="KW-0547">Nucleotide-binding</keyword>
<dbReference type="InterPro" id="IPR018163">
    <property type="entry name" value="Thr/Ala-tRNA-synth_IIc_edit"/>
</dbReference>
<evidence type="ECO:0000256" key="3">
    <source>
        <dbReference type="ARBA" id="ARBA00022741"/>
    </source>
</evidence>
<protein>
    <recommendedName>
        <fullName evidence="9">Threonine--tRNA ligase</fullName>
    </recommendedName>
</protein>
<evidence type="ECO:0000256" key="7">
    <source>
        <dbReference type="ARBA" id="ARBA00023146"/>
    </source>
</evidence>
<reference evidence="8" key="1">
    <citation type="journal article" date="2014" name="Front. Microbiol.">
        <title>High frequency of phylogenetically diverse reductive dehalogenase-homologous genes in deep subseafloor sedimentary metagenomes.</title>
        <authorList>
            <person name="Kawai M."/>
            <person name="Futagami T."/>
            <person name="Toyoda A."/>
            <person name="Takaki Y."/>
            <person name="Nishi S."/>
            <person name="Hori S."/>
            <person name="Arai W."/>
            <person name="Tsubouchi T."/>
            <person name="Morono Y."/>
            <person name="Uchiyama I."/>
            <person name="Ito T."/>
            <person name="Fujiyama A."/>
            <person name="Inagaki F."/>
            <person name="Takami H."/>
        </authorList>
    </citation>
    <scope>NUCLEOTIDE SEQUENCE</scope>
    <source>
        <strain evidence="8">Expedition CK06-06</strain>
    </source>
</reference>
<evidence type="ECO:0000256" key="6">
    <source>
        <dbReference type="ARBA" id="ARBA00022917"/>
    </source>
</evidence>
<dbReference type="GO" id="GO:0004829">
    <property type="term" value="F:threonine-tRNA ligase activity"/>
    <property type="evidence" value="ECO:0007669"/>
    <property type="project" value="TreeGrafter"/>
</dbReference>
<evidence type="ECO:0000256" key="5">
    <source>
        <dbReference type="ARBA" id="ARBA00022840"/>
    </source>
</evidence>
<keyword evidence="4" id="KW-0862">Zinc</keyword>
<sequence>MAKIETIRHSLSHIMALAIQEMYPKVKFGIGPVIENGFYYDFDLSSPISQDDLPKIEKKMRELIKKDLGFKKKTIS</sequence>
<keyword evidence="7" id="KW-0030">Aminoacyl-tRNA synthetase</keyword>
<dbReference type="GO" id="GO:0046872">
    <property type="term" value="F:metal ion binding"/>
    <property type="evidence" value="ECO:0007669"/>
    <property type="project" value="UniProtKB-KW"/>
</dbReference>
<feature type="non-terminal residue" evidence="8">
    <location>
        <position position="76"/>
    </location>
</feature>
<keyword evidence="1" id="KW-0436">Ligase</keyword>
<dbReference type="GO" id="GO:0006435">
    <property type="term" value="P:threonyl-tRNA aminoacylation"/>
    <property type="evidence" value="ECO:0007669"/>
    <property type="project" value="TreeGrafter"/>
</dbReference>
<gene>
    <name evidence="8" type="ORF">S01H4_26008</name>
</gene>
<name>X1AFK3_9ZZZZ</name>
<dbReference type="SUPFAM" id="SSF55186">
    <property type="entry name" value="ThrRS/AlaRS common domain"/>
    <property type="match status" value="1"/>
</dbReference>
<evidence type="ECO:0000256" key="4">
    <source>
        <dbReference type="ARBA" id="ARBA00022833"/>
    </source>
</evidence>
<evidence type="ECO:0000256" key="2">
    <source>
        <dbReference type="ARBA" id="ARBA00022723"/>
    </source>
</evidence>
<evidence type="ECO:0008006" key="9">
    <source>
        <dbReference type="Google" id="ProtNLM"/>
    </source>
</evidence>
<dbReference type="FunFam" id="3.30.980.10:FF:000001">
    <property type="entry name" value="Threonine--tRNA ligase"/>
    <property type="match status" value="1"/>
</dbReference>
<organism evidence="8">
    <name type="scientific">marine sediment metagenome</name>
    <dbReference type="NCBI Taxonomy" id="412755"/>
    <lineage>
        <taxon>unclassified sequences</taxon>
        <taxon>metagenomes</taxon>
        <taxon>ecological metagenomes</taxon>
    </lineage>
</organism>
<keyword evidence="2" id="KW-0479">Metal-binding</keyword>
<dbReference type="Gene3D" id="3.30.980.10">
    <property type="entry name" value="Threonyl-trna Synthetase, Chain A, domain 2"/>
    <property type="match status" value="1"/>
</dbReference>
<dbReference type="PANTHER" id="PTHR11451">
    <property type="entry name" value="THREONINE-TRNA LIGASE"/>
    <property type="match status" value="1"/>
</dbReference>
<dbReference type="Gene3D" id="3.30.54.20">
    <property type="match status" value="1"/>
</dbReference>
<proteinExistence type="predicted"/>
<keyword evidence="5" id="KW-0067">ATP-binding</keyword>
<evidence type="ECO:0000313" key="8">
    <source>
        <dbReference type="EMBL" id="GAG81340.1"/>
    </source>
</evidence>
<dbReference type="GO" id="GO:0005524">
    <property type="term" value="F:ATP binding"/>
    <property type="evidence" value="ECO:0007669"/>
    <property type="project" value="UniProtKB-KW"/>
</dbReference>
<dbReference type="PANTHER" id="PTHR11451:SF44">
    <property type="entry name" value="THREONINE--TRNA LIGASE, CHLOROPLASTIC_MITOCHONDRIAL 2"/>
    <property type="match status" value="1"/>
</dbReference>
<accession>X1AFK3</accession>
<comment type="caution">
    <text evidence="8">The sequence shown here is derived from an EMBL/GenBank/DDBJ whole genome shotgun (WGS) entry which is preliminary data.</text>
</comment>
<evidence type="ECO:0000256" key="1">
    <source>
        <dbReference type="ARBA" id="ARBA00022598"/>
    </source>
</evidence>
<keyword evidence="6" id="KW-0648">Protein biosynthesis</keyword>
<dbReference type="AlphaFoldDB" id="X1AFK3"/>